<accession>A0ABR3ZNX9</accession>
<dbReference type="PANTHER" id="PTHR42791:SF2">
    <property type="entry name" value="N-ACETYLTRANSFERASE DOMAIN-CONTAINING PROTEIN"/>
    <property type="match status" value="1"/>
</dbReference>
<dbReference type="InterPro" id="IPR016181">
    <property type="entry name" value="Acyl_CoA_acyltransferase"/>
</dbReference>
<feature type="region of interest" description="Disordered" evidence="1">
    <location>
        <begin position="97"/>
        <end position="126"/>
    </location>
</feature>
<dbReference type="Proteomes" id="UP001583186">
    <property type="component" value="Unassembled WGS sequence"/>
</dbReference>
<evidence type="ECO:0000313" key="3">
    <source>
        <dbReference type="EMBL" id="KAL1902408.1"/>
    </source>
</evidence>
<dbReference type="PROSITE" id="PS51186">
    <property type="entry name" value="GNAT"/>
    <property type="match status" value="1"/>
</dbReference>
<comment type="caution">
    <text evidence="3">The sequence shown here is derived from an EMBL/GenBank/DDBJ whole genome shotgun (WGS) entry which is preliminary data.</text>
</comment>
<keyword evidence="4" id="KW-1185">Reference proteome</keyword>
<reference evidence="3 4" key="1">
    <citation type="journal article" date="2024" name="IMA Fungus">
        <title>IMA Genome - F19 : A genome assembly and annotation guide to empower mycologists, including annotated draft genome sequences of Ceratocystis pirilliformis, Diaporthe australafricana, Fusarium ophioides, Paecilomyces lecythidis, and Sporothrix stenoceras.</title>
        <authorList>
            <person name="Aylward J."/>
            <person name="Wilson A.M."/>
            <person name="Visagie C.M."/>
            <person name="Spraker J."/>
            <person name="Barnes I."/>
            <person name="Buitendag C."/>
            <person name="Ceriani C."/>
            <person name="Del Mar Angel L."/>
            <person name="du Plessis D."/>
            <person name="Fuchs T."/>
            <person name="Gasser K."/>
            <person name="Kramer D."/>
            <person name="Li W."/>
            <person name="Munsamy K."/>
            <person name="Piso A."/>
            <person name="Price J.L."/>
            <person name="Sonnekus B."/>
            <person name="Thomas C."/>
            <person name="van der Nest A."/>
            <person name="van Dijk A."/>
            <person name="van Heerden A."/>
            <person name="van Vuuren N."/>
            <person name="Yilmaz N."/>
            <person name="Duong T.A."/>
            <person name="van der Merwe N.A."/>
            <person name="Wingfield M.J."/>
            <person name="Wingfield B.D."/>
        </authorList>
    </citation>
    <scope>NUCLEOTIDE SEQUENCE [LARGE SCALE GENOMIC DNA]</scope>
    <source>
        <strain evidence="3 4">CMW 5346</strain>
    </source>
</reference>
<dbReference type="Pfam" id="PF00583">
    <property type="entry name" value="Acetyltransf_1"/>
    <property type="match status" value="1"/>
</dbReference>
<dbReference type="CDD" id="cd04301">
    <property type="entry name" value="NAT_SF"/>
    <property type="match status" value="1"/>
</dbReference>
<dbReference type="SUPFAM" id="SSF55729">
    <property type="entry name" value="Acyl-CoA N-acyltransferases (Nat)"/>
    <property type="match status" value="1"/>
</dbReference>
<name>A0ABR3ZNX9_9PEZI</name>
<evidence type="ECO:0000256" key="1">
    <source>
        <dbReference type="SAM" id="MobiDB-lite"/>
    </source>
</evidence>
<evidence type="ECO:0000259" key="2">
    <source>
        <dbReference type="PROSITE" id="PS51186"/>
    </source>
</evidence>
<proteinExistence type="predicted"/>
<feature type="domain" description="N-acetyltransferase" evidence="2">
    <location>
        <begin position="97"/>
        <end position="249"/>
    </location>
</feature>
<organism evidence="3 4">
    <name type="scientific">Sporothrix stenoceras</name>
    <dbReference type="NCBI Taxonomy" id="5173"/>
    <lineage>
        <taxon>Eukaryota</taxon>
        <taxon>Fungi</taxon>
        <taxon>Dikarya</taxon>
        <taxon>Ascomycota</taxon>
        <taxon>Pezizomycotina</taxon>
        <taxon>Sordariomycetes</taxon>
        <taxon>Sordariomycetidae</taxon>
        <taxon>Ophiostomatales</taxon>
        <taxon>Ophiostomataceae</taxon>
        <taxon>Sporothrix</taxon>
    </lineage>
</organism>
<protein>
    <submittedName>
        <fullName evidence="3">AP-1 adaptor complex mu subunit Apm1</fullName>
    </submittedName>
</protein>
<dbReference type="InterPro" id="IPR052523">
    <property type="entry name" value="Trichothecene_AcTrans"/>
</dbReference>
<gene>
    <name evidence="3" type="primary">apm1_1</name>
    <name evidence="3" type="ORF">Sste5346_001388</name>
</gene>
<dbReference type="Gene3D" id="3.40.630.30">
    <property type="match status" value="1"/>
</dbReference>
<dbReference type="EMBL" id="JAWCUI010000005">
    <property type="protein sequence ID" value="KAL1902408.1"/>
    <property type="molecule type" value="Genomic_DNA"/>
</dbReference>
<dbReference type="InterPro" id="IPR000182">
    <property type="entry name" value="GNAT_dom"/>
</dbReference>
<dbReference type="PANTHER" id="PTHR42791">
    <property type="entry name" value="GNAT FAMILY ACETYLTRANSFERASE"/>
    <property type="match status" value="1"/>
</dbReference>
<evidence type="ECO:0000313" key="4">
    <source>
        <dbReference type="Proteomes" id="UP001583186"/>
    </source>
</evidence>
<sequence length="256" mass="28521">MPTLYKLEAVTVDDVPVLARMSADAFKTDRQTQMKALGKERPFDMEQYTLQALPDMLTSPRCVMLKVVDTETNNIMGYCNWGFHGFAPEEMPVVEGRTTRKVTEPPKPAKADNAPKPDDAPSTDPVKRLEALTGGDMQAWMDEVMPANTPKGLPKVRCLFVIGLIVASEYQGRGVGSALIEWGTDLCDAHGVFAWVHSSEPAWKMYAKCGFEVIRSLDVNLDEYAPVPSPVEEGPGAVWGHYVFRYMKYFPKSIVR</sequence>